<proteinExistence type="predicted"/>
<organism evidence="1 2">
    <name type="scientific">Sus scrofa</name>
    <name type="common">Pig</name>
    <dbReference type="NCBI Taxonomy" id="9823"/>
    <lineage>
        <taxon>Eukaryota</taxon>
        <taxon>Metazoa</taxon>
        <taxon>Chordata</taxon>
        <taxon>Craniata</taxon>
        <taxon>Vertebrata</taxon>
        <taxon>Euteleostomi</taxon>
        <taxon>Mammalia</taxon>
        <taxon>Eutheria</taxon>
        <taxon>Laurasiatheria</taxon>
        <taxon>Artiodactyla</taxon>
        <taxon>Suina</taxon>
        <taxon>Suidae</taxon>
        <taxon>Sus</taxon>
    </lineage>
</organism>
<name>A0A8D0ISU9_PIG</name>
<accession>A0A8D0ISU9</accession>
<dbReference type="Ensembl" id="ENSSSCT00040003918.1">
    <property type="protein sequence ID" value="ENSSSCP00040001209.1"/>
    <property type="gene ID" value="ENSSSCG00040003160.1"/>
</dbReference>
<sequence length="147" mass="17221">MRGCSSTVREDTGVISFSLCLLFYSEPSLNELDDDHQYRGVAILFTESTRSNANSSGNTLTDTLRNNGCRMRYHLTLVRMVITKKSTRNKFWRMCGEKRTFLHCWWECKLVQSLWRSVWRFLKKLKIESPYDPAIPLLGIYLDKTII</sequence>
<evidence type="ECO:0000313" key="1">
    <source>
        <dbReference type="Ensembl" id="ENSSSCP00040001209.1"/>
    </source>
</evidence>
<evidence type="ECO:0000313" key="2">
    <source>
        <dbReference type="Proteomes" id="UP000694722"/>
    </source>
</evidence>
<dbReference type="AlphaFoldDB" id="A0A8D0ISU9"/>
<reference evidence="1" key="1">
    <citation type="submission" date="2025-08" db="UniProtKB">
        <authorList>
            <consortium name="Ensembl"/>
        </authorList>
    </citation>
    <scope>IDENTIFICATION</scope>
</reference>
<protein>
    <submittedName>
        <fullName evidence="1">Uncharacterized protein</fullName>
    </submittedName>
</protein>
<dbReference type="Proteomes" id="UP000694722">
    <property type="component" value="Unplaced"/>
</dbReference>